<feature type="compositionally biased region" description="Basic and acidic residues" evidence="1">
    <location>
        <begin position="21"/>
        <end position="40"/>
    </location>
</feature>
<proteinExistence type="predicted"/>
<dbReference type="PANTHER" id="PTHR34835">
    <property type="entry name" value="OS07G0283600 PROTEIN-RELATED"/>
    <property type="match status" value="1"/>
</dbReference>
<accession>A0A9N7MSM7</accession>
<dbReference type="AlphaFoldDB" id="A0A9N7MSM7"/>
<dbReference type="PANTHER" id="PTHR34835:SF90">
    <property type="entry name" value="AMINOTRANSFERASE-LIKE PLANT MOBILE DOMAIN-CONTAINING PROTEIN"/>
    <property type="match status" value="1"/>
</dbReference>
<evidence type="ECO:0000313" key="3">
    <source>
        <dbReference type="Proteomes" id="UP001153555"/>
    </source>
</evidence>
<dbReference type="OrthoDB" id="1749738at2759"/>
<feature type="region of interest" description="Disordered" evidence="1">
    <location>
        <begin position="56"/>
        <end position="75"/>
    </location>
</feature>
<protein>
    <submittedName>
        <fullName evidence="2">Uncharacterized protein</fullName>
    </submittedName>
</protein>
<name>A0A9N7MSM7_STRHE</name>
<sequence>MRSTSDPPGQTKGDGGTCKLNESKVSIRDDQANKKDGKRKADYVVRDVTRSKRANMIASTSNQHDSSDEFVDERPRTRVKPTINHKSKCKDSVDHGHTVVQEPDNKLVVYESDSDDVVFPVVNTRSSASMFVKVVFGLSDAHKHAVCEMGFGSLLDLKITSLPLKMGFWLVENFNYMDRKLRLYDGEKIHVREEDVDSVLGLPRGSLQISNKKKRAESAILSQWINLFDVRSLTNITTAKVLEKFHECADGGDWFKRHFIVLMVTCLFDSCQNGMVNSRIVHLLDDVSKLFYVDKVVLSMRSVLRSFPTFKAWSNDLLRDRERAEIESGTFGRGFVDVDACAMEDDCRPYIVETNADGEPTTRCEAENDV</sequence>
<comment type="caution">
    <text evidence="2">The sequence shown here is derived from an EMBL/GenBank/DDBJ whole genome shotgun (WGS) entry which is preliminary data.</text>
</comment>
<dbReference type="Proteomes" id="UP001153555">
    <property type="component" value="Unassembled WGS sequence"/>
</dbReference>
<organism evidence="2 3">
    <name type="scientific">Striga hermonthica</name>
    <name type="common">Purple witchweed</name>
    <name type="synonym">Buchnera hermonthica</name>
    <dbReference type="NCBI Taxonomy" id="68872"/>
    <lineage>
        <taxon>Eukaryota</taxon>
        <taxon>Viridiplantae</taxon>
        <taxon>Streptophyta</taxon>
        <taxon>Embryophyta</taxon>
        <taxon>Tracheophyta</taxon>
        <taxon>Spermatophyta</taxon>
        <taxon>Magnoliopsida</taxon>
        <taxon>eudicotyledons</taxon>
        <taxon>Gunneridae</taxon>
        <taxon>Pentapetalae</taxon>
        <taxon>asterids</taxon>
        <taxon>lamiids</taxon>
        <taxon>Lamiales</taxon>
        <taxon>Orobanchaceae</taxon>
        <taxon>Buchnereae</taxon>
        <taxon>Striga</taxon>
    </lineage>
</organism>
<gene>
    <name evidence="2" type="ORF">SHERM_15190</name>
</gene>
<feature type="region of interest" description="Disordered" evidence="1">
    <location>
        <begin position="1"/>
        <end position="40"/>
    </location>
</feature>
<evidence type="ECO:0000256" key="1">
    <source>
        <dbReference type="SAM" id="MobiDB-lite"/>
    </source>
</evidence>
<keyword evidence="3" id="KW-1185">Reference proteome</keyword>
<reference evidence="2" key="1">
    <citation type="submission" date="2019-12" db="EMBL/GenBank/DDBJ databases">
        <authorList>
            <person name="Scholes J."/>
        </authorList>
    </citation>
    <scope>NUCLEOTIDE SEQUENCE</scope>
</reference>
<evidence type="ECO:0000313" key="2">
    <source>
        <dbReference type="EMBL" id="CAA0815038.1"/>
    </source>
</evidence>
<dbReference type="EMBL" id="CACSLK010012233">
    <property type="protein sequence ID" value="CAA0815038.1"/>
    <property type="molecule type" value="Genomic_DNA"/>
</dbReference>